<reference evidence="12 13" key="1">
    <citation type="journal article" date="2015" name="Genome Announc.">
        <title>Draft Genome Sequence and Gene Annotation of the Entomopathogenic Fungus Verticillium hemipterigenum.</title>
        <authorList>
            <person name="Horn F."/>
            <person name="Habel A."/>
            <person name="Scharf D.H."/>
            <person name="Dworschak J."/>
            <person name="Brakhage A.A."/>
            <person name="Guthke R."/>
            <person name="Hertweck C."/>
            <person name="Linde J."/>
        </authorList>
    </citation>
    <scope>NUCLEOTIDE SEQUENCE [LARGE SCALE GENOMIC DNA]</scope>
</reference>
<dbReference type="HOGENOM" id="CLU_010228_0_1_1"/>
<dbReference type="PROSITE" id="PS00108">
    <property type="entry name" value="PROTEIN_KINASE_ST"/>
    <property type="match status" value="1"/>
</dbReference>
<evidence type="ECO:0000256" key="2">
    <source>
        <dbReference type="ARBA" id="ARBA00022527"/>
    </source>
</evidence>
<dbReference type="AlphaFoldDB" id="A0A0A1TF85"/>
<organism evidence="12 13">
    <name type="scientific">[Torrubiella] hemipterigena</name>
    <dbReference type="NCBI Taxonomy" id="1531966"/>
    <lineage>
        <taxon>Eukaryota</taxon>
        <taxon>Fungi</taxon>
        <taxon>Dikarya</taxon>
        <taxon>Ascomycota</taxon>
        <taxon>Pezizomycotina</taxon>
        <taxon>Sordariomycetes</taxon>
        <taxon>Hypocreomycetidae</taxon>
        <taxon>Hypocreales</taxon>
        <taxon>Clavicipitaceae</taxon>
        <taxon>Clavicipitaceae incertae sedis</taxon>
        <taxon>'Torrubiella' clade</taxon>
    </lineage>
</organism>
<dbReference type="GO" id="GO:0005524">
    <property type="term" value="F:ATP binding"/>
    <property type="evidence" value="ECO:0007669"/>
    <property type="project" value="UniProtKB-KW"/>
</dbReference>
<dbReference type="FunFam" id="1.10.510.10:FF:000699">
    <property type="entry name" value="Probable serine/threonine-protein kinase iksA"/>
    <property type="match status" value="1"/>
</dbReference>
<keyword evidence="5" id="KW-0418">Kinase</keyword>
<keyword evidence="2" id="KW-0723">Serine/threonine-protein kinase</keyword>
<keyword evidence="6" id="KW-0067">ATP-binding</keyword>
<dbReference type="GO" id="GO:0005737">
    <property type="term" value="C:cytoplasm"/>
    <property type="evidence" value="ECO:0007669"/>
    <property type="project" value="TreeGrafter"/>
</dbReference>
<proteinExistence type="inferred from homology"/>
<gene>
    <name evidence="12" type="ORF">VHEMI04755</name>
</gene>
<feature type="region of interest" description="Disordered" evidence="10">
    <location>
        <begin position="489"/>
        <end position="584"/>
    </location>
</feature>
<evidence type="ECO:0000256" key="10">
    <source>
        <dbReference type="SAM" id="MobiDB-lite"/>
    </source>
</evidence>
<dbReference type="EMBL" id="CDHN01000002">
    <property type="protein sequence ID" value="CEJ88566.1"/>
    <property type="molecule type" value="Genomic_DNA"/>
</dbReference>
<feature type="region of interest" description="Disordered" evidence="10">
    <location>
        <begin position="80"/>
        <end position="130"/>
    </location>
</feature>
<dbReference type="PANTHER" id="PTHR11042">
    <property type="entry name" value="EUKARYOTIC TRANSLATION INITIATION FACTOR 2-ALPHA KINASE EIF2-ALPHA KINASE -RELATED"/>
    <property type="match status" value="1"/>
</dbReference>
<dbReference type="SUPFAM" id="SSF56112">
    <property type="entry name" value="Protein kinase-like (PK-like)"/>
    <property type="match status" value="1"/>
</dbReference>
<evidence type="ECO:0000313" key="12">
    <source>
        <dbReference type="EMBL" id="CEJ88566.1"/>
    </source>
</evidence>
<dbReference type="EC" id="2.7.11.1" evidence="1"/>
<dbReference type="PANTHER" id="PTHR11042:SF138">
    <property type="entry name" value="SERINE_THREONINE-PROTEIN KINASE IKS1-RELATED"/>
    <property type="match status" value="1"/>
</dbReference>
<dbReference type="PROSITE" id="PS50011">
    <property type="entry name" value="PROTEIN_KINASE_DOM"/>
    <property type="match status" value="1"/>
</dbReference>
<evidence type="ECO:0000256" key="5">
    <source>
        <dbReference type="ARBA" id="ARBA00022777"/>
    </source>
</evidence>
<evidence type="ECO:0000256" key="4">
    <source>
        <dbReference type="ARBA" id="ARBA00022741"/>
    </source>
</evidence>
<accession>A0A0A1TF85</accession>
<comment type="similarity">
    <text evidence="7">Belongs to the protein kinase superfamily. Ser/Thr protein kinase family. GCN2 subfamily.</text>
</comment>
<comment type="catalytic activity">
    <reaction evidence="9">
        <text>L-seryl-[protein] + ATP = O-phospho-L-seryl-[protein] + ADP + H(+)</text>
        <dbReference type="Rhea" id="RHEA:17989"/>
        <dbReference type="Rhea" id="RHEA-COMP:9863"/>
        <dbReference type="Rhea" id="RHEA-COMP:11604"/>
        <dbReference type="ChEBI" id="CHEBI:15378"/>
        <dbReference type="ChEBI" id="CHEBI:29999"/>
        <dbReference type="ChEBI" id="CHEBI:30616"/>
        <dbReference type="ChEBI" id="CHEBI:83421"/>
        <dbReference type="ChEBI" id="CHEBI:456216"/>
        <dbReference type="EC" id="2.7.11.1"/>
    </reaction>
</comment>
<keyword evidence="4" id="KW-0547">Nucleotide-binding</keyword>
<feature type="compositionally biased region" description="Polar residues" evidence="10">
    <location>
        <begin position="494"/>
        <end position="506"/>
    </location>
</feature>
<dbReference type="Gene3D" id="3.30.200.20">
    <property type="entry name" value="Phosphorylase Kinase, domain 1"/>
    <property type="match status" value="1"/>
</dbReference>
<evidence type="ECO:0000256" key="1">
    <source>
        <dbReference type="ARBA" id="ARBA00012513"/>
    </source>
</evidence>
<evidence type="ECO:0000256" key="8">
    <source>
        <dbReference type="ARBA" id="ARBA00047899"/>
    </source>
</evidence>
<dbReference type="Pfam" id="PF00069">
    <property type="entry name" value="Pkinase"/>
    <property type="match status" value="1"/>
</dbReference>
<protein>
    <recommendedName>
        <fullName evidence="1">non-specific serine/threonine protein kinase</fullName>
        <ecNumber evidence="1">2.7.11.1</ecNumber>
    </recommendedName>
</protein>
<dbReference type="STRING" id="1531966.A0A0A1TF85"/>
<feature type="compositionally biased region" description="Acidic residues" evidence="10">
    <location>
        <begin position="543"/>
        <end position="552"/>
    </location>
</feature>
<evidence type="ECO:0000256" key="6">
    <source>
        <dbReference type="ARBA" id="ARBA00022840"/>
    </source>
</evidence>
<dbReference type="InterPro" id="IPR050339">
    <property type="entry name" value="CC_SR_Kinase"/>
</dbReference>
<dbReference type="SMART" id="SM00220">
    <property type="entry name" value="S_TKc"/>
    <property type="match status" value="1"/>
</dbReference>
<dbReference type="FunFam" id="3.30.200.20:FF:000306">
    <property type="entry name" value="IKS protein kinase"/>
    <property type="match status" value="1"/>
</dbReference>
<dbReference type="OrthoDB" id="1405469at2759"/>
<feature type="domain" description="Protein kinase" evidence="11">
    <location>
        <begin position="145"/>
        <end position="464"/>
    </location>
</feature>
<keyword evidence="3" id="KW-0808">Transferase</keyword>
<dbReference type="GO" id="GO:0004674">
    <property type="term" value="F:protein serine/threonine kinase activity"/>
    <property type="evidence" value="ECO:0007669"/>
    <property type="project" value="UniProtKB-KW"/>
</dbReference>
<dbReference type="GO" id="GO:0005634">
    <property type="term" value="C:nucleus"/>
    <property type="evidence" value="ECO:0007669"/>
    <property type="project" value="TreeGrafter"/>
</dbReference>
<dbReference type="InterPro" id="IPR000719">
    <property type="entry name" value="Prot_kinase_dom"/>
</dbReference>
<keyword evidence="13" id="KW-1185">Reference proteome</keyword>
<name>A0A0A1TF85_9HYPO</name>
<sequence length="713" mass="79128">MSLIPYQSHEGREIVLRHKNAIVVRDPDSQRLDIRGSTCPTCHQPLPQSSNNYDRNYEAGNDSYVDPNYFRMLHQGNHGFGSDRAPSSPVRSLPVVTAGDSPRHINPYVEDEPEGDYDSGRRPSNSSATRIEQEARIPNYFKTFFVEEKVLGKGGKGVVLLVRHEIDGCQLGHFACKRVPVGDDHDWLKKVLVEVELLANLSHPNLVSYRHVWLEDVRLTMFGPRVPCAFILQKYCNGGDLHQHVIGAPPPEATKEELKARMRRKSKGQAEPPKNLGGGKGQLAFEEIYSLFKDITSGVAYLHGANYVHRDLKPSNCLLHCEGNKVTCLISDFGEVQPTNAMRNSSGATGTISYCAPEVLKIDQYGRYGNFTTKSDMFSLGMILYFMCFNRLPYLGSNAIQEELEDIESLRAEIVDWKGFQDERRERPDLPSKLYALLKKLLSIDPDERPSANEVLHVMKGETIAEGIKRPERNIGASMGLRGSRVEVLDSPAQPGTPTPESQRTRQPSKRILRSGSSDWTHVDGQQLGTDSGFLSSHYADTEPNESQDDDGSMTMSLVLNGLQNSATSAGPSPLMPSPTSPMSPTRLLLPAPRTRLGKVEDFVSDLVVRVSDVMGIPTRTFRFGFKLALFLVKLNALSKPCWPFMPSLEVGAPLIIVAALDLAWPANNRPSQGRFMVNDSGVGLSIVLLGLHFAALWLAHGWDSLCVARWEQ</sequence>
<dbReference type="InterPro" id="IPR008271">
    <property type="entry name" value="Ser/Thr_kinase_AS"/>
</dbReference>
<comment type="catalytic activity">
    <reaction evidence="8">
        <text>L-threonyl-[protein] + ATP = O-phospho-L-threonyl-[protein] + ADP + H(+)</text>
        <dbReference type="Rhea" id="RHEA:46608"/>
        <dbReference type="Rhea" id="RHEA-COMP:11060"/>
        <dbReference type="Rhea" id="RHEA-COMP:11605"/>
        <dbReference type="ChEBI" id="CHEBI:15378"/>
        <dbReference type="ChEBI" id="CHEBI:30013"/>
        <dbReference type="ChEBI" id="CHEBI:30616"/>
        <dbReference type="ChEBI" id="CHEBI:61977"/>
        <dbReference type="ChEBI" id="CHEBI:456216"/>
        <dbReference type="EC" id="2.7.11.1"/>
    </reaction>
</comment>
<dbReference type="Gene3D" id="1.10.510.10">
    <property type="entry name" value="Transferase(Phosphotransferase) domain 1"/>
    <property type="match status" value="1"/>
</dbReference>
<evidence type="ECO:0000256" key="9">
    <source>
        <dbReference type="ARBA" id="ARBA00048679"/>
    </source>
</evidence>
<evidence type="ECO:0000256" key="3">
    <source>
        <dbReference type="ARBA" id="ARBA00022679"/>
    </source>
</evidence>
<dbReference type="Proteomes" id="UP000039046">
    <property type="component" value="Unassembled WGS sequence"/>
</dbReference>
<feature type="compositionally biased region" description="Polar residues" evidence="10">
    <location>
        <begin position="554"/>
        <end position="571"/>
    </location>
</feature>
<dbReference type="InterPro" id="IPR011009">
    <property type="entry name" value="Kinase-like_dom_sf"/>
</dbReference>
<evidence type="ECO:0000259" key="11">
    <source>
        <dbReference type="PROSITE" id="PS50011"/>
    </source>
</evidence>
<evidence type="ECO:0000256" key="7">
    <source>
        <dbReference type="ARBA" id="ARBA00037982"/>
    </source>
</evidence>
<evidence type="ECO:0000313" key="13">
    <source>
        <dbReference type="Proteomes" id="UP000039046"/>
    </source>
</evidence>